<organism evidence="1">
    <name type="scientific">marine sediment metagenome</name>
    <dbReference type="NCBI Taxonomy" id="412755"/>
    <lineage>
        <taxon>unclassified sequences</taxon>
        <taxon>metagenomes</taxon>
        <taxon>ecological metagenomes</taxon>
    </lineage>
</organism>
<dbReference type="AlphaFoldDB" id="X1ML32"/>
<protein>
    <submittedName>
        <fullName evidence="1">Uncharacterized protein</fullName>
    </submittedName>
</protein>
<sequence length="144" mass="16693">MEGKYKALTGKEVTELVKRILEKTNVLSKRLKGTPLEGLKLSNLSTLEIMSLPEASVIAYTDWYYCNKKERRLDDKENFKKIIEIRKVFQSEEINEKLSQVLKETTPSLVEFIKMSVEAEHEVPILSESIEGLISEYKKIRKVE</sequence>
<accession>X1ML32</accession>
<name>X1ML32_9ZZZZ</name>
<dbReference type="EMBL" id="BARV01003442">
    <property type="protein sequence ID" value="GAI07064.1"/>
    <property type="molecule type" value="Genomic_DNA"/>
</dbReference>
<evidence type="ECO:0000313" key="1">
    <source>
        <dbReference type="EMBL" id="GAI07064.1"/>
    </source>
</evidence>
<gene>
    <name evidence="1" type="ORF">S06H3_08224</name>
</gene>
<comment type="caution">
    <text evidence="1">The sequence shown here is derived from an EMBL/GenBank/DDBJ whole genome shotgun (WGS) entry which is preliminary data.</text>
</comment>
<reference evidence="1" key="1">
    <citation type="journal article" date="2014" name="Front. Microbiol.">
        <title>High frequency of phylogenetically diverse reductive dehalogenase-homologous genes in deep subseafloor sedimentary metagenomes.</title>
        <authorList>
            <person name="Kawai M."/>
            <person name="Futagami T."/>
            <person name="Toyoda A."/>
            <person name="Takaki Y."/>
            <person name="Nishi S."/>
            <person name="Hori S."/>
            <person name="Arai W."/>
            <person name="Tsubouchi T."/>
            <person name="Morono Y."/>
            <person name="Uchiyama I."/>
            <person name="Ito T."/>
            <person name="Fujiyama A."/>
            <person name="Inagaki F."/>
            <person name="Takami H."/>
        </authorList>
    </citation>
    <scope>NUCLEOTIDE SEQUENCE</scope>
    <source>
        <strain evidence="1">Expedition CK06-06</strain>
    </source>
</reference>
<proteinExistence type="predicted"/>